<comment type="caution">
    <text evidence="3">The sequence shown here is derived from an EMBL/GenBank/DDBJ whole genome shotgun (WGS) entry which is preliminary data.</text>
</comment>
<evidence type="ECO:0008006" key="5">
    <source>
        <dbReference type="Google" id="ProtNLM"/>
    </source>
</evidence>
<feature type="signal peptide" evidence="2">
    <location>
        <begin position="1"/>
        <end position="23"/>
    </location>
</feature>
<feature type="chain" id="PRO_5046387472" description="YMGG-like Gly-zipper" evidence="2">
    <location>
        <begin position="24"/>
        <end position="102"/>
    </location>
</feature>
<organism evidence="3 4">
    <name type="scientific">Paraburkholderia sejongensis</name>
    <dbReference type="NCBI Taxonomy" id="2886946"/>
    <lineage>
        <taxon>Bacteria</taxon>
        <taxon>Pseudomonadati</taxon>
        <taxon>Pseudomonadota</taxon>
        <taxon>Betaproteobacteria</taxon>
        <taxon>Burkholderiales</taxon>
        <taxon>Burkholderiaceae</taxon>
        <taxon>Paraburkholderia</taxon>
    </lineage>
</organism>
<accession>A0ABS8K4W5</accession>
<dbReference type="RefSeq" id="WP_230513467.1">
    <property type="nucleotide sequence ID" value="NZ_JAJITD010000025.1"/>
</dbReference>
<proteinExistence type="predicted"/>
<dbReference type="EMBL" id="JAJITD010000025">
    <property type="protein sequence ID" value="MCC8397205.1"/>
    <property type="molecule type" value="Genomic_DNA"/>
</dbReference>
<evidence type="ECO:0000313" key="3">
    <source>
        <dbReference type="EMBL" id="MCC8397205.1"/>
    </source>
</evidence>
<keyword evidence="4" id="KW-1185">Reference proteome</keyword>
<evidence type="ECO:0000313" key="4">
    <source>
        <dbReference type="Proteomes" id="UP001431019"/>
    </source>
</evidence>
<evidence type="ECO:0000256" key="1">
    <source>
        <dbReference type="SAM" id="MobiDB-lite"/>
    </source>
</evidence>
<feature type="compositionally biased region" description="Polar residues" evidence="1">
    <location>
        <begin position="40"/>
        <end position="62"/>
    </location>
</feature>
<reference evidence="3 4" key="1">
    <citation type="submission" date="2021-11" db="EMBL/GenBank/DDBJ databases">
        <authorList>
            <person name="Oh E.-T."/>
            <person name="Kim S.-B."/>
        </authorList>
    </citation>
    <scope>NUCLEOTIDE SEQUENCE [LARGE SCALE GENOMIC DNA]</scope>
    <source>
        <strain evidence="3 4">MMS20-SJTR3</strain>
    </source>
</reference>
<protein>
    <recommendedName>
        <fullName evidence="5">YMGG-like Gly-zipper</fullName>
    </recommendedName>
</protein>
<keyword evidence="2" id="KW-0732">Signal</keyword>
<dbReference type="Proteomes" id="UP001431019">
    <property type="component" value="Unassembled WGS sequence"/>
</dbReference>
<evidence type="ECO:0000256" key="2">
    <source>
        <dbReference type="SAM" id="SignalP"/>
    </source>
</evidence>
<feature type="region of interest" description="Disordered" evidence="1">
    <location>
        <begin position="24"/>
        <end position="62"/>
    </location>
</feature>
<gene>
    <name evidence="3" type="ORF">LJ656_32015</name>
</gene>
<name>A0ABS8K4W5_9BURK</name>
<sequence>MKLRVLMIAASALLFLIPRTASAAEPGGPPDAAMPAHAVMQQNANESAQATTDISLGQGWQSRQQPIQNTAYGGVAAGHAETGGRHAQACAIGSGCNVYFGQ</sequence>